<proteinExistence type="predicted"/>
<comment type="caution">
    <text evidence="1">The sequence shown here is derived from an EMBL/GenBank/DDBJ whole genome shotgun (WGS) entry which is preliminary data.</text>
</comment>
<dbReference type="Proteomes" id="UP000828390">
    <property type="component" value="Unassembled WGS sequence"/>
</dbReference>
<evidence type="ECO:0000313" key="2">
    <source>
        <dbReference type="Proteomes" id="UP000828390"/>
    </source>
</evidence>
<gene>
    <name evidence="1" type="ORF">DPMN_021192</name>
</gene>
<name>A0A9D4NLR9_DREPO</name>
<reference evidence="1" key="1">
    <citation type="journal article" date="2019" name="bioRxiv">
        <title>The Genome of the Zebra Mussel, Dreissena polymorpha: A Resource for Invasive Species Research.</title>
        <authorList>
            <person name="McCartney M.A."/>
            <person name="Auch B."/>
            <person name="Kono T."/>
            <person name="Mallez S."/>
            <person name="Zhang Y."/>
            <person name="Obille A."/>
            <person name="Becker A."/>
            <person name="Abrahante J.E."/>
            <person name="Garbe J."/>
            <person name="Badalamenti J.P."/>
            <person name="Herman A."/>
            <person name="Mangelson H."/>
            <person name="Liachko I."/>
            <person name="Sullivan S."/>
            <person name="Sone E.D."/>
            <person name="Koren S."/>
            <person name="Silverstein K.A.T."/>
            <person name="Beckman K.B."/>
            <person name="Gohl D.M."/>
        </authorList>
    </citation>
    <scope>NUCLEOTIDE SEQUENCE</scope>
    <source>
        <strain evidence="1">Duluth1</strain>
        <tissue evidence="1">Whole animal</tissue>
    </source>
</reference>
<keyword evidence="2" id="KW-1185">Reference proteome</keyword>
<organism evidence="1 2">
    <name type="scientific">Dreissena polymorpha</name>
    <name type="common">Zebra mussel</name>
    <name type="synonym">Mytilus polymorpha</name>
    <dbReference type="NCBI Taxonomy" id="45954"/>
    <lineage>
        <taxon>Eukaryota</taxon>
        <taxon>Metazoa</taxon>
        <taxon>Spiralia</taxon>
        <taxon>Lophotrochozoa</taxon>
        <taxon>Mollusca</taxon>
        <taxon>Bivalvia</taxon>
        <taxon>Autobranchia</taxon>
        <taxon>Heteroconchia</taxon>
        <taxon>Euheterodonta</taxon>
        <taxon>Imparidentia</taxon>
        <taxon>Neoheterodontei</taxon>
        <taxon>Myida</taxon>
        <taxon>Dreissenoidea</taxon>
        <taxon>Dreissenidae</taxon>
        <taxon>Dreissena</taxon>
    </lineage>
</organism>
<protein>
    <submittedName>
        <fullName evidence="1">Uncharacterized protein</fullName>
    </submittedName>
</protein>
<dbReference type="AlphaFoldDB" id="A0A9D4NLR9"/>
<evidence type="ECO:0000313" key="1">
    <source>
        <dbReference type="EMBL" id="KAH3897008.1"/>
    </source>
</evidence>
<sequence length="119" mass="14078">MDLKVELCSIAAIIESTLNRQTDGQTDGRTDRQKYIFFLNQYVKNMVKFQEHRASLTRLASLIRLEHGIAYKTGSLHRLLDWFILGIAHRLLDWFIVHGRHRLLDWDSVLDWYMEGIAY</sequence>
<dbReference type="EMBL" id="JAIWYP010000001">
    <property type="protein sequence ID" value="KAH3897008.1"/>
    <property type="molecule type" value="Genomic_DNA"/>
</dbReference>
<reference evidence="1" key="2">
    <citation type="submission" date="2020-11" db="EMBL/GenBank/DDBJ databases">
        <authorList>
            <person name="McCartney M.A."/>
            <person name="Auch B."/>
            <person name="Kono T."/>
            <person name="Mallez S."/>
            <person name="Becker A."/>
            <person name="Gohl D.M."/>
            <person name="Silverstein K.A.T."/>
            <person name="Koren S."/>
            <person name="Bechman K.B."/>
            <person name="Herman A."/>
            <person name="Abrahante J.E."/>
            <person name="Garbe J."/>
        </authorList>
    </citation>
    <scope>NUCLEOTIDE SEQUENCE</scope>
    <source>
        <strain evidence="1">Duluth1</strain>
        <tissue evidence="1">Whole animal</tissue>
    </source>
</reference>
<accession>A0A9D4NLR9</accession>